<dbReference type="Proteomes" id="UP001062846">
    <property type="component" value="Chromosome 13"/>
</dbReference>
<name>A0ACC0LAS4_RHOML</name>
<protein>
    <submittedName>
        <fullName evidence="1">Uncharacterized protein</fullName>
    </submittedName>
</protein>
<evidence type="ECO:0000313" key="2">
    <source>
        <dbReference type="Proteomes" id="UP001062846"/>
    </source>
</evidence>
<sequence length="1127" mass="129316">MWCTSEECGEVIANSWNANQTHSPQVALVEKLRSCKEVLKHWSKRTFGNNLEKIRGLKLQLGEIQGKLYSVENFQKENQIREELELTLLREEMYQHQRSRLNWITYGDKNTAFFHATVIQRRQRNQLTRLKNNEGVWLSEDHEINEHLSEYFSKLFTATGSRDFEEVLHKVDKCVTDDMNCKLTRRVSDEEIKEAVFQLGALKTPGPDGFPGLFFQKFWGTVGEDVNEAVKRFFSDGFLFEELNETNMVLIPKVQSPESLSQLRPISLCNFCLKIITKILANRLKGILKFLISPNQSAFVPGRLIQDNIIIAHEAFHFLHRKKKGKDGFMAIKLDFNKAYDRVEWDFLRALMDKMGFATEWIRWTMECVSTVQFVIKANGEARANVSPRRGLRQGDPLSPYLFLLVKDVLSKLIQVELNNKHLSGMRINRHCPILSHILFADDALLFLKADLKDCCIVLDILKKYGEASGQLINYEKSGVFCSSNMCDIDKQLCCDLLNMSPMKGDSKYLGLPSFWGRSKAEAYTFLVERAFKKMQGWKTKLISMAGKETLIKSQVQGIPTYTMACFLLPKRLCDKLDSITRNFWWKGNPEDRGICWNSWESLTTAKSQGGMGFRNYRCFNEAMLARQGWRLLMNPHSYWGRILKGIYFPNSTFLQASRGSHASWAWASLLHGRNLLTKGLRWQIQNGKNTDFWNDPWIPTLPNFRIPIHRPQGSQVRMVADVIDSRNGTWNSQKLGREVPPEVVEAILKIPLPLVDRQDQVVWHYDQKGVYSVKSGYQVAMQSNLSLRNEKAESSFKPKKVLWKVLWKMKVQGKIKSFWWRACKNSLATCENLFRRKCAQSSACPICGSEIETVEHMLFWCSWAKAIWFVCNIKVCGDLGGNASVLKWADDMVDKMTVPEATEYMGFVALVAWHIWKTRNGFVFRKIRIDPRDTLAAINHARMETSWILEIPDVHMDTPSPQEDISTWRAPDRGHFKANCDVAIPKGGGEGKLAVVIRDWKGKILDGLTRTTVASSTLSGELRAIRAACAMVTCLGIRGVEVEADNKQAILLSVSELVPPWEVSSEVLDIRHFAKEWDIKFRWVRRGANRVAHEIAALAKKNILPCNWFNFPPLSLFSILCNEEPM</sequence>
<gene>
    <name evidence="1" type="ORF">RHMOL_Rhmol13G0231200</name>
</gene>
<proteinExistence type="predicted"/>
<keyword evidence="2" id="KW-1185">Reference proteome</keyword>
<organism evidence="1 2">
    <name type="scientific">Rhododendron molle</name>
    <name type="common">Chinese azalea</name>
    <name type="synonym">Azalea mollis</name>
    <dbReference type="NCBI Taxonomy" id="49168"/>
    <lineage>
        <taxon>Eukaryota</taxon>
        <taxon>Viridiplantae</taxon>
        <taxon>Streptophyta</taxon>
        <taxon>Embryophyta</taxon>
        <taxon>Tracheophyta</taxon>
        <taxon>Spermatophyta</taxon>
        <taxon>Magnoliopsida</taxon>
        <taxon>eudicotyledons</taxon>
        <taxon>Gunneridae</taxon>
        <taxon>Pentapetalae</taxon>
        <taxon>asterids</taxon>
        <taxon>Ericales</taxon>
        <taxon>Ericaceae</taxon>
        <taxon>Ericoideae</taxon>
        <taxon>Rhodoreae</taxon>
        <taxon>Rhododendron</taxon>
    </lineage>
</organism>
<evidence type="ECO:0000313" key="1">
    <source>
        <dbReference type="EMBL" id="KAI8525452.1"/>
    </source>
</evidence>
<dbReference type="EMBL" id="CM046400">
    <property type="protein sequence ID" value="KAI8525452.1"/>
    <property type="molecule type" value="Genomic_DNA"/>
</dbReference>
<comment type="caution">
    <text evidence="1">The sequence shown here is derived from an EMBL/GenBank/DDBJ whole genome shotgun (WGS) entry which is preliminary data.</text>
</comment>
<reference evidence="1" key="1">
    <citation type="submission" date="2022-02" db="EMBL/GenBank/DDBJ databases">
        <title>Plant Genome Project.</title>
        <authorList>
            <person name="Zhang R.-G."/>
        </authorList>
    </citation>
    <scope>NUCLEOTIDE SEQUENCE</scope>
    <source>
        <strain evidence="1">AT1</strain>
    </source>
</reference>
<accession>A0ACC0LAS4</accession>